<protein>
    <submittedName>
        <fullName evidence="2">Uncharacterized protein</fullName>
    </submittedName>
</protein>
<accession>A0A5B7JSL5</accession>
<sequence>MTRRDLQHSNPHVTQPGMTLIHSRSNLTPSDLPQFYLTYLQRNLIPSDLPHLNLSWLAPVKGPDLVPPTWFSELPFSYRHLQLYTSACPSVCLS</sequence>
<evidence type="ECO:0000313" key="3">
    <source>
        <dbReference type="Proteomes" id="UP000324222"/>
    </source>
</evidence>
<dbReference type="AlphaFoldDB" id="A0A5B7JSL5"/>
<name>A0A5B7JSL5_PORTR</name>
<comment type="caution">
    <text evidence="2">The sequence shown here is derived from an EMBL/GenBank/DDBJ whole genome shotgun (WGS) entry which is preliminary data.</text>
</comment>
<keyword evidence="3" id="KW-1185">Reference proteome</keyword>
<evidence type="ECO:0000313" key="2">
    <source>
        <dbReference type="EMBL" id="MPC99122.1"/>
    </source>
</evidence>
<evidence type="ECO:0000256" key="1">
    <source>
        <dbReference type="SAM" id="MobiDB-lite"/>
    </source>
</evidence>
<gene>
    <name evidence="2" type="ORF">E2C01_094518</name>
</gene>
<feature type="compositionally biased region" description="Polar residues" evidence="1">
    <location>
        <begin position="8"/>
        <end position="25"/>
    </location>
</feature>
<reference evidence="2 3" key="1">
    <citation type="submission" date="2019-05" db="EMBL/GenBank/DDBJ databases">
        <title>Another draft genome of Portunus trituberculatus and its Hox gene families provides insights of decapod evolution.</title>
        <authorList>
            <person name="Jeong J.-H."/>
            <person name="Song I."/>
            <person name="Kim S."/>
            <person name="Choi T."/>
            <person name="Kim D."/>
            <person name="Ryu S."/>
            <person name="Kim W."/>
        </authorList>
    </citation>
    <scope>NUCLEOTIDE SEQUENCE [LARGE SCALE GENOMIC DNA]</scope>
    <source>
        <tissue evidence="2">Muscle</tissue>
    </source>
</reference>
<dbReference type="EMBL" id="VSRR010117031">
    <property type="protein sequence ID" value="MPC99122.1"/>
    <property type="molecule type" value="Genomic_DNA"/>
</dbReference>
<feature type="region of interest" description="Disordered" evidence="1">
    <location>
        <begin position="1"/>
        <end position="25"/>
    </location>
</feature>
<dbReference type="Proteomes" id="UP000324222">
    <property type="component" value="Unassembled WGS sequence"/>
</dbReference>
<proteinExistence type="predicted"/>
<organism evidence="2 3">
    <name type="scientific">Portunus trituberculatus</name>
    <name type="common">Swimming crab</name>
    <name type="synonym">Neptunus trituberculatus</name>
    <dbReference type="NCBI Taxonomy" id="210409"/>
    <lineage>
        <taxon>Eukaryota</taxon>
        <taxon>Metazoa</taxon>
        <taxon>Ecdysozoa</taxon>
        <taxon>Arthropoda</taxon>
        <taxon>Crustacea</taxon>
        <taxon>Multicrustacea</taxon>
        <taxon>Malacostraca</taxon>
        <taxon>Eumalacostraca</taxon>
        <taxon>Eucarida</taxon>
        <taxon>Decapoda</taxon>
        <taxon>Pleocyemata</taxon>
        <taxon>Brachyura</taxon>
        <taxon>Eubrachyura</taxon>
        <taxon>Portunoidea</taxon>
        <taxon>Portunidae</taxon>
        <taxon>Portuninae</taxon>
        <taxon>Portunus</taxon>
    </lineage>
</organism>